<dbReference type="AlphaFoldDB" id="A0A8T7LYS1"/>
<dbReference type="CDD" id="cd03255">
    <property type="entry name" value="ABC_MJ0796_LolCDE_FtsE"/>
    <property type="match status" value="1"/>
</dbReference>
<evidence type="ECO:0000313" key="7">
    <source>
        <dbReference type="Proteomes" id="UP000521676"/>
    </source>
</evidence>
<dbReference type="SUPFAM" id="SSF52540">
    <property type="entry name" value="P-loop containing nucleoside triphosphate hydrolases"/>
    <property type="match status" value="1"/>
</dbReference>
<dbReference type="PANTHER" id="PTHR24220:SF86">
    <property type="entry name" value="ABC TRANSPORTER ABCH.1"/>
    <property type="match status" value="1"/>
</dbReference>
<keyword evidence="2" id="KW-0547">Nucleotide-binding</keyword>
<dbReference type="EMBL" id="CP128399">
    <property type="protein sequence ID" value="WJW67970.1"/>
    <property type="molecule type" value="Genomic_DNA"/>
</dbReference>
<reference evidence="6" key="2">
    <citation type="journal article" date="2024" name="Nature">
        <title>Anoxygenic phototroph of the Chloroflexota uses a type I reaction centre.</title>
        <authorList>
            <person name="Tsuji J.M."/>
            <person name="Shaw N.A."/>
            <person name="Nagashima S."/>
            <person name="Venkiteswaran J.J."/>
            <person name="Schiff S.L."/>
            <person name="Watanabe T."/>
            <person name="Fukui M."/>
            <person name="Hanada S."/>
            <person name="Tank M."/>
            <person name="Neufeld J.D."/>
        </authorList>
    </citation>
    <scope>NUCLEOTIDE SEQUENCE</scope>
    <source>
        <strain evidence="6">L227-S17</strain>
    </source>
</reference>
<protein>
    <submittedName>
        <fullName evidence="5">ABC transporter ATP-binding protein</fullName>
    </submittedName>
</protein>
<feature type="domain" description="ABC transporter" evidence="4">
    <location>
        <begin position="2"/>
        <end position="230"/>
    </location>
</feature>
<keyword evidence="1" id="KW-0813">Transport</keyword>
<reference evidence="5 7" key="1">
    <citation type="submission" date="2020-06" db="EMBL/GenBank/DDBJ databases">
        <title>Anoxygenic phototrophic Chloroflexota member uses a Type I reaction center.</title>
        <authorList>
            <person name="Tsuji J.M."/>
            <person name="Shaw N.A."/>
            <person name="Nagashima S."/>
            <person name="Venkiteswaran J."/>
            <person name="Schiff S.L."/>
            <person name="Hanada S."/>
            <person name="Tank M."/>
            <person name="Neufeld J.D."/>
        </authorList>
    </citation>
    <scope>NUCLEOTIDE SEQUENCE [LARGE SCALE GENOMIC DNA]</scope>
    <source>
        <strain evidence="5">L227-S17</strain>
    </source>
</reference>
<dbReference type="PANTHER" id="PTHR24220">
    <property type="entry name" value="IMPORT ATP-BINDING PROTEIN"/>
    <property type="match status" value="1"/>
</dbReference>
<dbReference type="GO" id="GO:0005886">
    <property type="term" value="C:plasma membrane"/>
    <property type="evidence" value="ECO:0007669"/>
    <property type="project" value="TreeGrafter"/>
</dbReference>
<dbReference type="InterPro" id="IPR003593">
    <property type="entry name" value="AAA+_ATPase"/>
</dbReference>
<dbReference type="Proteomes" id="UP000521676">
    <property type="component" value="Unassembled WGS sequence"/>
</dbReference>
<evidence type="ECO:0000313" key="8">
    <source>
        <dbReference type="Proteomes" id="UP001431572"/>
    </source>
</evidence>
<dbReference type="SMART" id="SM00382">
    <property type="entry name" value="AAA"/>
    <property type="match status" value="1"/>
</dbReference>
<evidence type="ECO:0000313" key="6">
    <source>
        <dbReference type="EMBL" id="WJW67970.1"/>
    </source>
</evidence>
<dbReference type="FunFam" id="3.40.50.300:FF:000032">
    <property type="entry name" value="Export ABC transporter ATP-binding protein"/>
    <property type="match status" value="1"/>
</dbReference>
<dbReference type="GO" id="GO:0005524">
    <property type="term" value="F:ATP binding"/>
    <property type="evidence" value="ECO:0007669"/>
    <property type="project" value="UniProtKB-KW"/>
</dbReference>
<dbReference type="InterPro" id="IPR017911">
    <property type="entry name" value="MacB-like_ATP-bd"/>
</dbReference>
<dbReference type="Pfam" id="PF00005">
    <property type="entry name" value="ABC_tran"/>
    <property type="match status" value="1"/>
</dbReference>
<dbReference type="Proteomes" id="UP001431572">
    <property type="component" value="Chromosome 1"/>
</dbReference>
<evidence type="ECO:0000313" key="5">
    <source>
        <dbReference type="EMBL" id="NWJ44520.1"/>
    </source>
</evidence>
<evidence type="ECO:0000259" key="4">
    <source>
        <dbReference type="PROSITE" id="PS50893"/>
    </source>
</evidence>
<dbReference type="EMBL" id="JACATZ010000001">
    <property type="protein sequence ID" value="NWJ44520.1"/>
    <property type="molecule type" value="Genomic_DNA"/>
</dbReference>
<gene>
    <name evidence="5" type="ORF">HXX08_01440</name>
    <name evidence="6" type="ORF">OZ401_002209</name>
</gene>
<dbReference type="GO" id="GO:0022857">
    <property type="term" value="F:transmembrane transporter activity"/>
    <property type="evidence" value="ECO:0007669"/>
    <property type="project" value="TreeGrafter"/>
</dbReference>
<dbReference type="GO" id="GO:0016887">
    <property type="term" value="F:ATP hydrolysis activity"/>
    <property type="evidence" value="ECO:0007669"/>
    <property type="project" value="InterPro"/>
</dbReference>
<organism evidence="5 7">
    <name type="scientific">Candidatus Chlorohelix allophototropha</name>
    <dbReference type="NCBI Taxonomy" id="3003348"/>
    <lineage>
        <taxon>Bacteria</taxon>
        <taxon>Bacillati</taxon>
        <taxon>Chloroflexota</taxon>
        <taxon>Chloroflexia</taxon>
        <taxon>Candidatus Chloroheliales</taxon>
        <taxon>Candidatus Chloroheliaceae</taxon>
        <taxon>Candidatus Chlorohelix</taxon>
    </lineage>
</organism>
<dbReference type="InterPro" id="IPR017871">
    <property type="entry name" value="ABC_transporter-like_CS"/>
</dbReference>
<dbReference type="InterPro" id="IPR027417">
    <property type="entry name" value="P-loop_NTPase"/>
</dbReference>
<evidence type="ECO:0000256" key="2">
    <source>
        <dbReference type="ARBA" id="ARBA00022741"/>
    </source>
</evidence>
<name>A0A8T7LYS1_9CHLR</name>
<evidence type="ECO:0000256" key="1">
    <source>
        <dbReference type="ARBA" id="ARBA00022448"/>
    </source>
</evidence>
<accession>A0A8T7LYS1</accession>
<dbReference type="PROSITE" id="PS50893">
    <property type="entry name" value="ABC_TRANSPORTER_2"/>
    <property type="match status" value="1"/>
</dbReference>
<keyword evidence="3 5" id="KW-0067">ATP-binding</keyword>
<keyword evidence="8" id="KW-1185">Reference proteome</keyword>
<dbReference type="PROSITE" id="PS00211">
    <property type="entry name" value="ABC_TRANSPORTER_1"/>
    <property type="match status" value="1"/>
</dbReference>
<dbReference type="GO" id="GO:0098796">
    <property type="term" value="C:membrane protein complex"/>
    <property type="evidence" value="ECO:0007669"/>
    <property type="project" value="UniProtKB-ARBA"/>
</dbReference>
<sequence length="230" mass="25238">MIILSGVEKSYPMGRRRFQALRGIDLQITAGEFVAIVGPSGSGKSTILNMITGIDRPTAGTVTIAGKELNRLSENALARWRGENVGIIFQFFQLLPTLTALENVTMPMYLRGNASKWRGQQRHVRGKESLALVGLADHGDHLPSELSGGEQQRVAMARALANDPPILVADEPTGNLDTETGQMVFDIFRQLAEEGKTIIFVTHDPMLATKAHRIIHVRDGLIIKDEAQFN</sequence>
<proteinExistence type="predicted"/>
<dbReference type="Gene3D" id="3.40.50.300">
    <property type="entry name" value="P-loop containing nucleotide triphosphate hydrolases"/>
    <property type="match status" value="1"/>
</dbReference>
<dbReference type="InterPro" id="IPR015854">
    <property type="entry name" value="ABC_transpr_LolD-like"/>
</dbReference>
<dbReference type="InterPro" id="IPR003439">
    <property type="entry name" value="ABC_transporter-like_ATP-bd"/>
</dbReference>
<evidence type="ECO:0000256" key="3">
    <source>
        <dbReference type="ARBA" id="ARBA00022840"/>
    </source>
</evidence>